<proteinExistence type="predicted"/>
<accession>A0A7Y9EUV6</accession>
<feature type="compositionally biased region" description="Pro residues" evidence="1">
    <location>
        <begin position="1"/>
        <end position="16"/>
    </location>
</feature>
<gene>
    <name evidence="3" type="ORF">BKA02_001281</name>
</gene>
<protein>
    <submittedName>
        <fullName evidence="3">Uncharacterized protein</fullName>
    </submittedName>
</protein>
<evidence type="ECO:0000256" key="1">
    <source>
        <dbReference type="SAM" id="MobiDB-lite"/>
    </source>
</evidence>
<keyword evidence="2" id="KW-0812">Transmembrane</keyword>
<feature type="compositionally biased region" description="Low complexity" evidence="1">
    <location>
        <begin position="17"/>
        <end position="26"/>
    </location>
</feature>
<sequence length="178" mass="17554">MSDPQHPAPESSPPSTPTGGHDVPSAPTAPPSAPAAPAATPSGYPSAASSASPSAPAAPFGSPAPYGVTPRTANTGDGAGLARTAAIIAIATLALGLVLSLIARMLISTAGFGVYEVVFMVQNVLSFIGYVAAFVLGLIAARRTGGKLFAGIAIGIGGAGLLSIIVNQALWLFQGLFF</sequence>
<keyword evidence="4" id="KW-1185">Reference proteome</keyword>
<organism evidence="3 4">
    <name type="scientific">Microbacterium pseudoresistens</name>
    <dbReference type="NCBI Taxonomy" id="640634"/>
    <lineage>
        <taxon>Bacteria</taxon>
        <taxon>Bacillati</taxon>
        <taxon>Actinomycetota</taxon>
        <taxon>Actinomycetes</taxon>
        <taxon>Micrococcales</taxon>
        <taxon>Microbacteriaceae</taxon>
        <taxon>Microbacterium</taxon>
    </lineage>
</organism>
<dbReference type="Proteomes" id="UP000552045">
    <property type="component" value="Unassembled WGS sequence"/>
</dbReference>
<feature type="transmembrane region" description="Helical" evidence="2">
    <location>
        <begin position="148"/>
        <end position="173"/>
    </location>
</feature>
<comment type="caution">
    <text evidence="3">The sequence shown here is derived from an EMBL/GenBank/DDBJ whole genome shotgun (WGS) entry which is preliminary data.</text>
</comment>
<feature type="transmembrane region" description="Helical" evidence="2">
    <location>
        <begin position="119"/>
        <end position="141"/>
    </location>
</feature>
<keyword evidence="2" id="KW-0472">Membrane</keyword>
<feature type="transmembrane region" description="Helical" evidence="2">
    <location>
        <begin position="85"/>
        <end position="107"/>
    </location>
</feature>
<feature type="compositionally biased region" description="Low complexity" evidence="1">
    <location>
        <begin position="35"/>
        <end position="50"/>
    </location>
</feature>
<evidence type="ECO:0000256" key="2">
    <source>
        <dbReference type="SAM" id="Phobius"/>
    </source>
</evidence>
<dbReference type="AlphaFoldDB" id="A0A7Y9EUV6"/>
<keyword evidence="2" id="KW-1133">Transmembrane helix</keyword>
<feature type="region of interest" description="Disordered" evidence="1">
    <location>
        <begin position="1"/>
        <end position="50"/>
    </location>
</feature>
<dbReference type="RefSeq" id="WP_179432371.1">
    <property type="nucleotide sequence ID" value="NZ_JACCBH010000001.1"/>
</dbReference>
<name>A0A7Y9EUV6_9MICO</name>
<dbReference type="EMBL" id="JACCBH010000001">
    <property type="protein sequence ID" value="NYD54226.1"/>
    <property type="molecule type" value="Genomic_DNA"/>
</dbReference>
<reference evidence="3 4" key="1">
    <citation type="submission" date="2020-07" db="EMBL/GenBank/DDBJ databases">
        <title>Sequencing the genomes of 1000 actinobacteria strains.</title>
        <authorList>
            <person name="Klenk H.-P."/>
        </authorList>
    </citation>
    <scope>NUCLEOTIDE SEQUENCE [LARGE SCALE GENOMIC DNA]</scope>
    <source>
        <strain evidence="3 4">DSM 22185</strain>
    </source>
</reference>
<evidence type="ECO:0000313" key="4">
    <source>
        <dbReference type="Proteomes" id="UP000552045"/>
    </source>
</evidence>
<evidence type="ECO:0000313" key="3">
    <source>
        <dbReference type="EMBL" id="NYD54226.1"/>
    </source>
</evidence>